<evidence type="ECO:0000256" key="1">
    <source>
        <dbReference type="SAM" id="MobiDB-lite"/>
    </source>
</evidence>
<reference evidence="5" key="1">
    <citation type="journal article" date="2019" name="Int. J. Syst. Evol. Microbiol.">
        <title>The Global Catalogue of Microorganisms (GCM) 10K type strain sequencing project: providing services to taxonomists for standard genome sequencing and annotation.</title>
        <authorList>
            <consortium name="The Broad Institute Genomics Platform"/>
            <consortium name="The Broad Institute Genome Sequencing Center for Infectious Disease"/>
            <person name="Wu L."/>
            <person name="Ma J."/>
        </authorList>
    </citation>
    <scope>NUCLEOTIDE SEQUENCE [LARGE SCALE GENOMIC DNA]</scope>
    <source>
        <strain evidence="5">CCUG 52478</strain>
    </source>
</reference>
<keyword evidence="2" id="KW-0472">Membrane</keyword>
<dbReference type="Pfam" id="PF13828">
    <property type="entry name" value="DUF4190"/>
    <property type="match status" value="1"/>
</dbReference>
<feature type="domain" description="DUF4190" evidence="3">
    <location>
        <begin position="68"/>
        <end position="128"/>
    </location>
</feature>
<feature type="transmembrane region" description="Helical" evidence="2">
    <location>
        <begin position="68"/>
        <end position="94"/>
    </location>
</feature>
<organism evidence="4 5">
    <name type="scientific">Nocardioides ginsengisoli</name>
    <dbReference type="NCBI Taxonomy" id="363868"/>
    <lineage>
        <taxon>Bacteria</taxon>
        <taxon>Bacillati</taxon>
        <taxon>Actinomycetota</taxon>
        <taxon>Actinomycetes</taxon>
        <taxon>Propionibacteriales</taxon>
        <taxon>Nocardioidaceae</taxon>
        <taxon>Nocardioides</taxon>
    </lineage>
</organism>
<feature type="region of interest" description="Disordered" evidence="1">
    <location>
        <begin position="1"/>
        <end position="41"/>
    </location>
</feature>
<dbReference type="RefSeq" id="WP_367918838.1">
    <property type="nucleotide sequence ID" value="NZ_BAABAC010000015.1"/>
</dbReference>
<feature type="transmembrane region" description="Helical" evidence="2">
    <location>
        <begin position="115"/>
        <end position="141"/>
    </location>
</feature>
<evidence type="ECO:0000259" key="3">
    <source>
        <dbReference type="Pfam" id="PF13828"/>
    </source>
</evidence>
<evidence type="ECO:0000313" key="4">
    <source>
        <dbReference type="EMBL" id="MFD1247745.1"/>
    </source>
</evidence>
<feature type="compositionally biased region" description="Low complexity" evidence="1">
    <location>
        <begin position="14"/>
        <end position="41"/>
    </location>
</feature>
<dbReference type="Proteomes" id="UP001597229">
    <property type="component" value="Unassembled WGS sequence"/>
</dbReference>
<evidence type="ECO:0000313" key="5">
    <source>
        <dbReference type="Proteomes" id="UP001597229"/>
    </source>
</evidence>
<name>A0ABW3W012_9ACTN</name>
<proteinExistence type="predicted"/>
<keyword evidence="5" id="KW-1185">Reference proteome</keyword>
<accession>A0ABW3W012</accession>
<protein>
    <submittedName>
        <fullName evidence="4">DUF4190 domain-containing protein</fullName>
    </submittedName>
</protein>
<sequence>MTSPSDEPQPPYQPYGQQPPGQQPYGQQPYGQQPYGQQPYAQQPYGQQPYGAGVPPYGYPPVAGTNSLAIASLVVSILSITVCAGFTGFVGAILGHMARGQMKRSGEQGGGLAMAGIIIGWLGTVFFVGVVIVVIAIGVFAGNLDCTGTDTGYTCN</sequence>
<gene>
    <name evidence="4" type="ORF">ACFQ3F_08090</name>
</gene>
<dbReference type="EMBL" id="JBHTLX010000009">
    <property type="protein sequence ID" value="MFD1247745.1"/>
    <property type="molecule type" value="Genomic_DNA"/>
</dbReference>
<keyword evidence="2" id="KW-0812">Transmembrane</keyword>
<dbReference type="InterPro" id="IPR025241">
    <property type="entry name" value="DUF4190"/>
</dbReference>
<comment type="caution">
    <text evidence="4">The sequence shown here is derived from an EMBL/GenBank/DDBJ whole genome shotgun (WGS) entry which is preliminary data.</text>
</comment>
<keyword evidence="2" id="KW-1133">Transmembrane helix</keyword>
<evidence type="ECO:0000256" key="2">
    <source>
        <dbReference type="SAM" id="Phobius"/>
    </source>
</evidence>